<reference evidence="6" key="1">
    <citation type="submission" date="2016-10" db="EMBL/GenBank/DDBJ databases">
        <title>Sequence of Gallionella enrichment culture.</title>
        <authorList>
            <person name="Poehlein A."/>
            <person name="Muehling M."/>
            <person name="Daniel R."/>
        </authorList>
    </citation>
    <scope>NUCLEOTIDE SEQUENCE</scope>
</reference>
<dbReference type="GO" id="GO:0003677">
    <property type="term" value="F:DNA binding"/>
    <property type="evidence" value="ECO:0007669"/>
    <property type="project" value="UniProtKB-KW"/>
</dbReference>
<protein>
    <submittedName>
        <fullName evidence="6">Hydrogen peroxide-inducible protein activator</fullName>
    </submittedName>
</protein>
<keyword evidence="3" id="KW-0238">DNA-binding</keyword>
<dbReference type="EMBL" id="MLJW01000088">
    <property type="protein sequence ID" value="OIR01027.1"/>
    <property type="molecule type" value="Genomic_DNA"/>
</dbReference>
<dbReference type="AlphaFoldDB" id="A0A1J5RZ91"/>
<evidence type="ECO:0000256" key="2">
    <source>
        <dbReference type="ARBA" id="ARBA00023015"/>
    </source>
</evidence>
<dbReference type="Gene3D" id="3.40.190.10">
    <property type="entry name" value="Periplasmic binding protein-like II"/>
    <property type="match status" value="2"/>
</dbReference>
<keyword evidence="2" id="KW-0805">Transcription regulation</keyword>
<proteinExistence type="inferred from homology"/>
<evidence type="ECO:0000256" key="1">
    <source>
        <dbReference type="ARBA" id="ARBA00009437"/>
    </source>
</evidence>
<dbReference type="Gene3D" id="1.10.10.10">
    <property type="entry name" value="Winged helix-like DNA-binding domain superfamily/Winged helix DNA-binding domain"/>
    <property type="match status" value="1"/>
</dbReference>
<dbReference type="PANTHER" id="PTHR30579:SF7">
    <property type="entry name" value="HTH-TYPE TRANSCRIPTIONAL REGULATOR LRHA-RELATED"/>
    <property type="match status" value="1"/>
</dbReference>
<dbReference type="InterPro" id="IPR036390">
    <property type="entry name" value="WH_DNA-bd_sf"/>
</dbReference>
<dbReference type="Pfam" id="PF03466">
    <property type="entry name" value="LysR_substrate"/>
    <property type="match status" value="1"/>
</dbReference>
<feature type="domain" description="HTH lysR-type" evidence="5">
    <location>
        <begin position="9"/>
        <end position="67"/>
    </location>
</feature>
<comment type="caution">
    <text evidence="6">The sequence shown here is derived from an EMBL/GenBank/DDBJ whole genome shotgun (WGS) entry which is preliminary data.</text>
</comment>
<evidence type="ECO:0000313" key="6">
    <source>
        <dbReference type="EMBL" id="OIR01027.1"/>
    </source>
</evidence>
<name>A0A1J5RZ91_9ZZZZ</name>
<evidence type="ECO:0000256" key="3">
    <source>
        <dbReference type="ARBA" id="ARBA00023125"/>
    </source>
</evidence>
<dbReference type="SUPFAM" id="SSF53850">
    <property type="entry name" value="Periplasmic binding protein-like II"/>
    <property type="match status" value="1"/>
</dbReference>
<dbReference type="Pfam" id="PF00126">
    <property type="entry name" value="HTH_1"/>
    <property type="match status" value="1"/>
</dbReference>
<dbReference type="InterPro" id="IPR000847">
    <property type="entry name" value="LysR_HTH_N"/>
</dbReference>
<evidence type="ECO:0000259" key="5">
    <source>
        <dbReference type="PROSITE" id="PS50931"/>
    </source>
</evidence>
<gene>
    <name evidence="6" type="primary">oxyR_9</name>
    <name evidence="6" type="ORF">GALL_168240</name>
</gene>
<dbReference type="InterPro" id="IPR050176">
    <property type="entry name" value="LTTR"/>
</dbReference>
<dbReference type="SUPFAM" id="SSF46785">
    <property type="entry name" value="Winged helix' DNA-binding domain"/>
    <property type="match status" value="1"/>
</dbReference>
<dbReference type="PROSITE" id="PS50931">
    <property type="entry name" value="HTH_LYSR"/>
    <property type="match status" value="1"/>
</dbReference>
<keyword evidence="4" id="KW-0804">Transcription</keyword>
<organism evidence="6">
    <name type="scientific">mine drainage metagenome</name>
    <dbReference type="NCBI Taxonomy" id="410659"/>
    <lineage>
        <taxon>unclassified sequences</taxon>
        <taxon>metagenomes</taxon>
        <taxon>ecological metagenomes</taxon>
    </lineage>
</organism>
<dbReference type="PANTHER" id="PTHR30579">
    <property type="entry name" value="TRANSCRIPTIONAL REGULATOR"/>
    <property type="match status" value="1"/>
</dbReference>
<dbReference type="GO" id="GO:0003700">
    <property type="term" value="F:DNA-binding transcription factor activity"/>
    <property type="evidence" value="ECO:0007669"/>
    <property type="project" value="InterPro"/>
</dbReference>
<comment type="similarity">
    <text evidence="1">Belongs to the LysR transcriptional regulatory family.</text>
</comment>
<sequence>MMGAIMRNLDMDLLRSLVAIADCGSFSAAAAKLGRTQSAISLQIKRLEETVGHALLERCQGRVAGPTAEGQVLIDYGRRILRLNDEAYSCFTQPALAGHLRVGLPEELMESVFPKVLAEFSRSCPRVRLSVRCDLSVRLAAQVEAGELDLAIAKRVAGQSQPAEGGAWKLLRREPLIWLTGEGSDAARQNPLPLAVFHEGCVFRVAALAALTGAGLPWTTAFVGSSYTAIRHAVVSGLAVTPLPLSLVATGLVQVREGLPTLPEAELVARFGPGETLSSARYLLELFETQLWQPVVPFFSAQGYDSPVVAVA</sequence>
<accession>A0A1J5RZ91</accession>
<evidence type="ECO:0000256" key="4">
    <source>
        <dbReference type="ARBA" id="ARBA00023163"/>
    </source>
</evidence>
<dbReference type="InterPro" id="IPR036388">
    <property type="entry name" value="WH-like_DNA-bd_sf"/>
</dbReference>
<dbReference type="InterPro" id="IPR005119">
    <property type="entry name" value="LysR_subst-bd"/>
</dbReference>
<dbReference type="PRINTS" id="PR00039">
    <property type="entry name" value="HTHLYSR"/>
</dbReference>